<dbReference type="Gene3D" id="2.130.10.10">
    <property type="entry name" value="YVTN repeat-like/Quinoprotein amine dehydrogenase"/>
    <property type="match status" value="2"/>
</dbReference>
<reference evidence="5" key="1">
    <citation type="journal article" date="2019" name="Int. J. Syst. Evol. Microbiol.">
        <title>The Global Catalogue of Microorganisms (GCM) 10K type strain sequencing project: providing services to taxonomists for standard genome sequencing and annotation.</title>
        <authorList>
            <consortium name="The Broad Institute Genomics Platform"/>
            <consortium name="The Broad Institute Genome Sequencing Center for Infectious Disease"/>
            <person name="Wu L."/>
            <person name="Ma J."/>
        </authorList>
    </citation>
    <scope>NUCLEOTIDE SEQUENCE [LARGE SCALE GENOMIC DNA]</scope>
    <source>
        <strain evidence="5">JCM 17452</strain>
    </source>
</reference>
<feature type="domain" description="Secretion system C-terminal sorting" evidence="3">
    <location>
        <begin position="862"/>
        <end position="934"/>
    </location>
</feature>
<keyword evidence="5" id="KW-1185">Reference proteome</keyword>
<dbReference type="SUPFAM" id="SSF110296">
    <property type="entry name" value="Oligoxyloglucan reducing end-specific cellobiohydrolase"/>
    <property type="match status" value="1"/>
</dbReference>
<dbReference type="EMBL" id="BAABAV010000001">
    <property type="protein sequence ID" value="GAA4268092.1"/>
    <property type="molecule type" value="Genomic_DNA"/>
</dbReference>
<dbReference type="InterPro" id="IPR015943">
    <property type="entry name" value="WD40/YVTN_repeat-like_dom_sf"/>
</dbReference>
<evidence type="ECO:0000313" key="5">
    <source>
        <dbReference type="Proteomes" id="UP001500027"/>
    </source>
</evidence>
<keyword evidence="1" id="KW-0732">Signal</keyword>
<accession>A0ABP8E763</accession>
<comment type="caution">
    <text evidence="4">The sequence shown here is derived from an EMBL/GenBank/DDBJ whole genome shotgun (WGS) entry which is preliminary data.</text>
</comment>
<evidence type="ECO:0000313" key="4">
    <source>
        <dbReference type="EMBL" id="GAA4268092.1"/>
    </source>
</evidence>
<evidence type="ECO:0000259" key="3">
    <source>
        <dbReference type="Pfam" id="PF18962"/>
    </source>
</evidence>
<dbReference type="InterPro" id="IPR026444">
    <property type="entry name" value="Secre_tail"/>
</dbReference>
<feature type="region of interest" description="Disordered" evidence="2">
    <location>
        <begin position="101"/>
        <end position="128"/>
    </location>
</feature>
<dbReference type="NCBIfam" id="TIGR04183">
    <property type="entry name" value="Por_Secre_tail"/>
    <property type="match status" value="1"/>
</dbReference>
<gene>
    <name evidence="4" type="ORF">GCM10022257_01930</name>
</gene>
<evidence type="ECO:0000256" key="2">
    <source>
        <dbReference type="SAM" id="MobiDB-lite"/>
    </source>
</evidence>
<sequence length="936" mass="102571">MKKTKLVLLSFSSILLVTIVLLNLREIQQKSDIDLRELHQKHLEHSPFTNTGDLTKQERHEAGLPPNRYYERLWELTLDPSTGRPMPERLIDIQNTLRSQRKSTAKGVGGDNDNAWVERGPNNVGGRTRGIMFDPNDVGNPDPNDDYTRVFAGGVSGGLWVNEDITDSNSSWTLVPGIDETISVNVIISDPNDSDVFYIGSGESYVFGDAVGRGIWKSIDGGATWNNIFGGYIDNDGGQDIEGVFYINDLVARDVGATTELYAAVAGNFYKFSDNPNQFHGLQDQGLYKSINGGASWTRFNITESNGTFSNPCDIELDLNNNIWFTTTRSYYGFDGGKIYKSTNGTTFTLEHTISNARRTELEPSSLDANKFWIAADVPGPTANDGRDVDLFITTNAFGIVANMLEPNDADNDISSTDYAREQAFYNLLIEADANDNLIVGGINLFRTSNDGVNWSQISKWSNNPGLNTLNVSLIGPDQHAAIQRPGAGNTNKFVFGNDNGVYYTDNINAFASSNAITSRNENYITSQFYYGDISNTDLTGGTQDNGTLLATSASNGTNSFVDPFGGDGGYTEIDDSRTYMIQSYPRNTHRYISYPSLATSYTISTPEDAVNDVDRGDFINQAELDENLNILYTNASTSNPDNFVIERISNFTSGSGNVVNDFLTNNFMDARPTALKVSPHTTSSTTLLIGLENGKVLQVKTADTSPNWLNLPNINPIGEFTGSVSDLAYGIDETEIFVTIHNYGVTSIWFSDDSGASWVSIEGNLPDLPVKCILQNPLLPSELIIGTELGVWSTSDYTVTNPVWQTAYNGMSDVTVLDLDLRPSDNTILATTHGRGLFTSQFTSVPLSVNENQDVSASVKVYPTISNGDITISTSLNLGKSKLQVFNISGKEVFNTDIDLNANTQKINLTSFSSGLYLIKINKNNLNITKKIILK</sequence>
<name>A0ABP8E763_9FLAO</name>
<dbReference type="Proteomes" id="UP001500027">
    <property type="component" value="Unassembled WGS sequence"/>
</dbReference>
<evidence type="ECO:0000256" key="1">
    <source>
        <dbReference type="ARBA" id="ARBA00022729"/>
    </source>
</evidence>
<organism evidence="4 5">
    <name type="scientific">Hyunsoonleella aestuarii</name>
    <dbReference type="NCBI Taxonomy" id="912802"/>
    <lineage>
        <taxon>Bacteria</taxon>
        <taxon>Pseudomonadati</taxon>
        <taxon>Bacteroidota</taxon>
        <taxon>Flavobacteriia</taxon>
        <taxon>Flavobacteriales</taxon>
        <taxon>Flavobacteriaceae</taxon>
    </lineage>
</organism>
<dbReference type="Pfam" id="PF18962">
    <property type="entry name" value="Por_Secre_tail"/>
    <property type="match status" value="1"/>
</dbReference>
<protein>
    <submittedName>
        <fullName evidence="4">Exo-alpha-sialidase</fullName>
    </submittedName>
</protein>
<proteinExistence type="predicted"/>
<dbReference type="RefSeq" id="WP_139001924.1">
    <property type="nucleotide sequence ID" value="NZ_BAABAV010000001.1"/>
</dbReference>